<accession>A0A517LJL8</accession>
<name>A0A517LJL8_9PEZI</name>
<protein>
    <submittedName>
        <fullName evidence="4">Uncharacterized protein</fullName>
    </submittedName>
</protein>
<sequence length="393" mass="41872">MATATTIRSSTLPATATFRTSSSTCSPSPVAALTSIFTPPADCPSPLSTWRPSCLPTKYSEYWTGTCSLSISYYSPGICPSGYTGQPRPTDFAPGFGGPPLSPEETAAMCCPPPYKISTAFCWNGPSSAYGLQVRWQSSDLSVLETHPLSPGVKYTSSTTSSLTSSTTPASLEKTSEAAVDSGLGTGAKAGIGLGAVFGVLALLAGGFLLWRRSRRYAAVENTSNESSNDAPEMVTRNWNEGHDLPVVVEDKKGPTTTSAGSSLSTGKIFNFFGKSSPASSTAVALSGRNSPNGKEVLSGSNAQPLAVPPPYAGIQSSDTPRHSRQFIPESGLEVMEHHSPAPAAMTNEELEALRQEHQRIQDERQRLSRLQALDEEERRVRQWIEQMSSPRQ</sequence>
<keyword evidence="3" id="KW-0812">Transmembrane</keyword>
<keyword evidence="3" id="KW-1133">Transmembrane helix</keyword>
<organism evidence="4 5">
    <name type="scientific">Venturia effusa</name>
    <dbReference type="NCBI Taxonomy" id="50376"/>
    <lineage>
        <taxon>Eukaryota</taxon>
        <taxon>Fungi</taxon>
        <taxon>Dikarya</taxon>
        <taxon>Ascomycota</taxon>
        <taxon>Pezizomycotina</taxon>
        <taxon>Dothideomycetes</taxon>
        <taxon>Pleosporomycetidae</taxon>
        <taxon>Venturiales</taxon>
        <taxon>Venturiaceae</taxon>
        <taxon>Venturia</taxon>
    </lineage>
</organism>
<evidence type="ECO:0000256" key="3">
    <source>
        <dbReference type="SAM" id="Phobius"/>
    </source>
</evidence>
<evidence type="ECO:0000313" key="4">
    <source>
        <dbReference type="EMBL" id="QDS75756.1"/>
    </source>
</evidence>
<feature type="region of interest" description="Disordered" evidence="2">
    <location>
        <begin position="154"/>
        <end position="174"/>
    </location>
</feature>
<dbReference type="AlphaFoldDB" id="A0A517LJL8"/>
<evidence type="ECO:0000313" key="5">
    <source>
        <dbReference type="Proteomes" id="UP000316270"/>
    </source>
</evidence>
<proteinExistence type="predicted"/>
<dbReference type="STRING" id="50376.A0A517LJL8"/>
<dbReference type="OrthoDB" id="4770059at2759"/>
<feature type="coiled-coil region" evidence="1">
    <location>
        <begin position="344"/>
        <end position="374"/>
    </location>
</feature>
<dbReference type="Proteomes" id="UP000316270">
    <property type="component" value="Chromosome 13"/>
</dbReference>
<keyword evidence="1" id="KW-0175">Coiled coil</keyword>
<keyword evidence="3" id="KW-0472">Membrane</keyword>
<feature type="region of interest" description="Disordered" evidence="2">
    <location>
        <begin position="281"/>
        <end position="308"/>
    </location>
</feature>
<feature type="compositionally biased region" description="Low complexity" evidence="2">
    <location>
        <begin position="156"/>
        <end position="168"/>
    </location>
</feature>
<feature type="transmembrane region" description="Helical" evidence="3">
    <location>
        <begin position="190"/>
        <end position="211"/>
    </location>
</feature>
<evidence type="ECO:0000256" key="2">
    <source>
        <dbReference type="SAM" id="MobiDB-lite"/>
    </source>
</evidence>
<keyword evidence="5" id="KW-1185">Reference proteome</keyword>
<dbReference type="EMBL" id="CP042197">
    <property type="protein sequence ID" value="QDS75756.1"/>
    <property type="molecule type" value="Genomic_DNA"/>
</dbReference>
<reference evidence="4 5" key="1">
    <citation type="submission" date="2019-07" db="EMBL/GenBank/DDBJ databases">
        <title>Finished genome of Venturia effusa.</title>
        <authorList>
            <person name="Young C.A."/>
            <person name="Cox M.P."/>
            <person name="Ganley A.R.D."/>
            <person name="David W.J."/>
        </authorList>
    </citation>
    <scope>NUCLEOTIDE SEQUENCE [LARGE SCALE GENOMIC DNA]</scope>
    <source>
        <strain evidence="5">albino</strain>
    </source>
</reference>
<gene>
    <name evidence="4" type="ORF">FKW77_008595</name>
</gene>
<evidence type="ECO:0000256" key="1">
    <source>
        <dbReference type="SAM" id="Coils"/>
    </source>
</evidence>
<feature type="compositionally biased region" description="Polar residues" evidence="2">
    <location>
        <begin position="281"/>
        <end position="304"/>
    </location>
</feature>